<feature type="domain" description="BHLH" evidence="8">
    <location>
        <begin position="99"/>
        <end position="151"/>
    </location>
</feature>
<dbReference type="GO" id="GO:0000981">
    <property type="term" value="F:DNA-binding transcription factor activity, RNA polymerase II-specific"/>
    <property type="evidence" value="ECO:0007669"/>
    <property type="project" value="TreeGrafter"/>
</dbReference>
<dbReference type="CDD" id="cd18914">
    <property type="entry name" value="bHLH_AtORG2_like"/>
    <property type="match status" value="1"/>
</dbReference>
<keyword evidence="2" id="KW-0805">Transcription regulation</keyword>
<keyword evidence="3" id="KW-0238">DNA-binding</keyword>
<dbReference type="GO" id="GO:0090575">
    <property type="term" value="C:RNA polymerase II transcription regulator complex"/>
    <property type="evidence" value="ECO:0007669"/>
    <property type="project" value="TreeGrafter"/>
</dbReference>
<feature type="region of interest" description="Disordered" evidence="7">
    <location>
        <begin position="44"/>
        <end position="108"/>
    </location>
</feature>
<comment type="caution">
    <text evidence="9">The sequence shown here is derived from an EMBL/GenBank/DDBJ whole genome shotgun (WGS) entry which is preliminary data.</text>
</comment>
<keyword evidence="10" id="KW-1185">Reference proteome</keyword>
<dbReference type="SMART" id="SM00353">
    <property type="entry name" value="HLH"/>
    <property type="match status" value="1"/>
</dbReference>
<dbReference type="InterPro" id="IPR015660">
    <property type="entry name" value="MASH1/Ascl1a-like"/>
</dbReference>
<dbReference type="Proteomes" id="UP000326396">
    <property type="component" value="Linkage Group LG11"/>
</dbReference>
<evidence type="ECO:0000313" key="9">
    <source>
        <dbReference type="EMBL" id="KAD6796354.1"/>
    </source>
</evidence>
<dbReference type="EMBL" id="SZYD01000003">
    <property type="protein sequence ID" value="KAD6796354.1"/>
    <property type="molecule type" value="Genomic_DNA"/>
</dbReference>
<accession>A0A5N6PR11</accession>
<dbReference type="PANTHER" id="PTHR13935:SF106">
    <property type="entry name" value="ACHAETE-SCUTE COMPLEX PROTEIN T5-RELATED"/>
    <property type="match status" value="1"/>
</dbReference>
<evidence type="ECO:0000256" key="1">
    <source>
        <dbReference type="ARBA" id="ARBA00004123"/>
    </source>
</evidence>
<comment type="subcellular location">
    <subcellularLocation>
        <location evidence="1">Nucleus</location>
    </subcellularLocation>
</comment>
<gene>
    <name evidence="9" type="ORF">E3N88_07250</name>
</gene>
<evidence type="ECO:0000256" key="7">
    <source>
        <dbReference type="SAM" id="MobiDB-lite"/>
    </source>
</evidence>
<dbReference type="GO" id="GO:0046983">
    <property type="term" value="F:protein dimerization activity"/>
    <property type="evidence" value="ECO:0007669"/>
    <property type="project" value="InterPro"/>
</dbReference>
<sequence>MDLPNTKPNHVMFSLQQNNDFMDHEHLCLISFQQEDQTPDLHQHVPVVDNKGKTSINYASTSTRKRGGNRSSNHPSKGGGGSGSGGGGGGDGGDNDQMQKKMVHREIERQRRQEMTNLYASLRELLPLEFIKGNRSISDHMNQAVHYIKQMEETIKGLREKRDEHKNTSQNSDNTVSVSFCNGGVEILINSCLLEDGFLLSEVLNTIVEEGFSITSCTLTKVNDRLFHSILTEASDLALIDPSMLQQRLALVANTKPNYS</sequence>
<evidence type="ECO:0000256" key="2">
    <source>
        <dbReference type="ARBA" id="ARBA00023015"/>
    </source>
</evidence>
<feature type="compositionally biased region" description="Gly residues" evidence="7">
    <location>
        <begin position="77"/>
        <end position="92"/>
    </location>
</feature>
<dbReference type="OrthoDB" id="1935281at2759"/>
<name>A0A5N6PR11_9ASTR</name>
<proteinExistence type="predicted"/>
<feature type="compositionally biased region" description="Polar residues" evidence="7">
    <location>
        <begin position="53"/>
        <end position="62"/>
    </location>
</feature>
<feature type="coiled-coil region" evidence="6">
    <location>
        <begin position="141"/>
        <end position="168"/>
    </location>
</feature>
<evidence type="ECO:0000256" key="5">
    <source>
        <dbReference type="ARBA" id="ARBA00023242"/>
    </source>
</evidence>
<reference evidence="9 10" key="1">
    <citation type="submission" date="2019-05" db="EMBL/GenBank/DDBJ databases">
        <title>Mikania micrantha, genome provides insights into the molecular mechanism of rapid growth.</title>
        <authorList>
            <person name="Liu B."/>
        </authorList>
    </citation>
    <scope>NUCLEOTIDE SEQUENCE [LARGE SCALE GENOMIC DNA]</scope>
    <source>
        <strain evidence="9">NLD-2019</strain>
        <tissue evidence="9">Leaf</tissue>
    </source>
</reference>
<keyword evidence="4" id="KW-0804">Transcription</keyword>
<keyword evidence="6" id="KW-0175">Coiled coil</keyword>
<evidence type="ECO:0000256" key="4">
    <source>
        <dbReference type="ARBA" id="ARBA00023163"/>
    </source>
</evidence>
<evidence type="ECO:0000256" key="6">
    <source>
        <dbReference type="SAM" id="Coils"/>
    </source>
</evidence>
<dbReference type="PANTHER" id="PTHR13935">
    <property type="entry name" value="ACHAETE-SCUTE TRANSCRIPTION FACTOR-RELATED"/>
    <property type="match status" value="1"/>
</dbReference>
<dbReference type="GO" id="GO:0000977">
    <property type="term" value="F:RNA polymerase II transcription regulatory region sequence-specific DNA binding"/>
    <property type="evidence" value="ECO:0007669"/>
    <property type="project" value="TreeGrafter"/>
</dbReference>
<dbReference type="InterPro" id="IPR036638">
    <property type="entry name" value="HLH_DNA-bd_sf"/>
</dbReference>
<protein>
    <recommendedName>
        <fullName evidence="8">BHLH domain-containing protein</fullName>
    </recommendedName>
</protein>
<dbReference type="InterPro" id="IPR011598">
    <property type="entry name" value="bHLH_dom"/>
</dbReference>
<dbReference type="SUPFAM" id="SSF47459">
    <property type="entry name" value="HLH, helix-loop-helix DNA-binding domain"/>
    <property type="match status" value="1"/>
</dbReference>
<dbReference type="AlphaFoldDB" id="A0A5N6PR11"/>
<evidence type="ECO:0000256" key="3">
    <source>
        <dbReference type="ARBA" id="ARBA00023125"/>
    </source>
</evidence>
<keyword evidence="5" id="KW-0539">Nucleus</keyword>
<evidence type="ECO:0000259" key="8">
    <source>
        <dbReference type="PROSITE" id="PS50888"/>
    </source>
</evidence>
<dbReference type="PROSITE" id="PS50888">
    <property type="entry name" value="BHLH"/>
    <property type="match status" value="1"/>
</dbReference>
<evidence type="ECO:0000313" key="10">
    <source>
        <dbReference type="Proteomes" id="UP000326396"/>
    </source>
</evidence>
<dbReference type="Pfam" id="PF00010">
    <property type="entry name" value="HLH"/>
    <property type="match status" value="1"/>
</dbReference>
<dbReference type="Gene3D" id="4.10.280.10">
    <property type="entry name" value="Helix-loop-helix DNA-binding domain"/>
    <property type="match status" value="1"/>
</dbReference>
<organism evidence="9 10">
    <name type="scientific">Mikania micrantha</name>
    <name type="common">bitter vine</name>
    <dbReference type="NCBI Taxonomy" id="192012"/>
    <lineage>
        <taxon>Eukaryota</taxon>
        <taxon>Viridiplantae</taxon>
        <taxon>Streptophyta</taxon>
        <taxon>Embryophyta</taxon>
        <taxon>Tracheophyta</taxon>
        <taxon>Spermatophyta</taxon>
        <taxon>Magnoliopsida</taxon>
        <taxon>eudicotyledons</taxon>
        <taxon>Gunneridae</taxon>
        <taxon>Pentapetalae</taxon>
        <taxon>asterids</taxon>
        <taxon>campanulids</taxon>
        <taxon>Asterales</taxon>
        <taxon>Asteraceae</taxon>
        <taxon>Asteroideae</taxon>
        <taxon>Heliantheae alliance</taxon>
        <taxon>Eupatorieae</taxon>
        <taxon>Mikania</taxon>
    </lineage>
</organism>